<dbReference type="InterPro" id="IPR051822">
    <property type="entry name" value="Glycosyl_Hydrolase_84"/>
</dbReference>
<feature type="domain" description="N-acetyltransferase" evidence="1">
    <location>
        <begin position="452"/>
        <end position="581"/>
    </location>
</feature>
<dbReference type="Gene3D" id="3.60.10.10">
    <property type="entry name" value="Endonuclease/exonuclease/phosphatase"/>
    <property type="match status" value="2"/>
</dbReference>
<dbReference type="Pfam" id="PF00583">
    <property type="entry name" value="Acetyltransf_1"/>
    <property type="match status" value="1"/>
</dbReference>
<name>A0AAV5A2U5_9AGAM</name>
<dbReference type="AlphaFoldDB" id="A0AAV5A2U5"/>
<dbReference type="PROSITE" id="PS51186">
    <property type="entry name" value="GNAT"/>
    <property type="match status" value="1"/>
</dbReference>
<dbReference type="InterPro" id="IPR036691">
    <property type="entry name" value="Endo/exonu/phosph_ase_sf"/>
</dbReference>
<comment type="caution">
    <text evidence="2">The sequence shown here is derived from an EMBL/GenBank/DDBJ whole genome shotgun (WGS) entry which is preliminary data.</text>
</comment>
<evidence type="ECO:0000313" key="3">
    <source>
        <dbReference type="Proteomes" id="UP001050691"/>
    </source>
</evidence>
<evidence type="ECO:0000313" key="2">
    <source>
        <dbReference type="EMBL" id="GJJ06205.1"/>
    </source>
</evidence>
<dbReference type="SUPFAM" id="SSF56219">
    <property type="entry name" value="DNase I-like"/>
    <property type="match status" value="1"/>
</dbReference>
<dbReference type="InterPro" id="IPR016181">
    <property type="entry name" value="Acyl_CoA_acyltransferase"/>
</dbReference>
<evidence type="ECO:0000259" key="1">
    <source>
        <dbReference type="PROSITE" id="PS51186"/>
    </source>
</evidence>
<keyword evidence="3" id="KW-1185">Reference proteome</keyword>
<dbReference type="CDD" id="cd04301">
    <property type="entry name" value="NAT_SF"/>
    <property type="match status" value="1"/>
</dbReference>
<dbReference type="GO" id="GO:0016747">
    <property type="term" value="F:acyltransferase activity, transferring groups other than amino-acyl groups"/>
    <property type="evidence" value="ECO:0007669"/>
    <property type="project" value="InterPro"/>
</dbReference>
<dbReference type="InterPro" id="IPR000182">
    <property type="entry name" value="GNAT_dom"/>
</dbReference>
<dbReference type="PANTHER" id="PTHR13170:SF16">
    <property type="entry name" value="PROTEIN O-GLCNACASE"/>
    <property type="match status" value="1"/>
</dbReference>
<accession>A0AAV5A2U5</accession>
<dbReference type="PANTHER" id="PTHR13170">
    <property type="entry name" value="O-GLCNACASE"/>
    <property type="match status" value="1"/>
</dbReference>
<dbReference type="Gene3D" id="3.40.630.30">
    <property type="match status" value="1"/>
</dbReference>
<gene>
    <name evidence="2" type="ORF">Clacol_000394</name>
</gene>
<dbReference type="GO" id="GO:0016231">
    <property type="term" value="F:beta-N-acetylglucosaminidase activity"/>
    <property type="evidence" value="ECO:0007669"/>
    <property type="project" value="TreeGrafter"/>
</dbReference>
<sequence>MLGAALMPQPTVSRTVRGMSWNLRYDSMPDNITIPESIAALNGNDIQTPTAYYPDTNERPWSQRRIPVSNTVNFAGVSILGFEEAVVRQVNDMQTLLGDEWDHRGLGRADGTDDNASGAYDNEFGPSLKPCYSTTAQLRLRESSEIITAMVTHWDDQSDEAREIGASLILHRANYEALTTMRPVVLFGDFNSPAVNLTTPNCNSCTDGAYLIITGASPPLAINQTFADKFPVPANSPKFNMVDLKTAAPKEAISGNFATYTGFDSIGDYNDMKRIDFIMAGSNGGWDVGPYKIANNVFDDGLYMSDHRPVFADITFKEEINEYSRSLTGKTPNKSSEFQRHQLLPGSESHRHIRVVPSLKLELMPYIRPVKASDDPALSRICLLTGAAGKSAEFAHSLSELYGLIFALPYNKKFDDITFGFVLVDSPDESESSSDSTEGEVVGYILGTTDSVALREIEAKEWWPSLREKYPLATVTPGSYPERTEADNRLIEVIHSPYIDPLEIIEPYPAHIHIDILPSHQRKGYGHKLMASAVDYLRSKGHTGLFVGLDPRNDEAKKFYARIGFQRINREGGEWWSLDFETFK</sequence>
<protein>
    <recommendedName>
        <fullName evidence="1">N-acetyltransferase domain-containing protein</fullName>
    </recommendedName>
</protein>
<reference evidence="2" key="1">
    <citation type="submission" date="2021-10" db="EMBL/GenBank/DDBJ databases">
        <title>De novo Genome Assembly of Clathrus columnatus (Basidiomycota, Fungi) Using Illumina and Nanopore Sequence Data.</title>
        <authorList>
            <person name="Ogiso-Tanaka E."/>
            <person name="Itagaki H."/>
            <person name="Hosoya T."/>
            <person name="Hosaka K."/>
        </authorList>
    </citation>
    <scope>NUCLEOTIDE SEQUENCE</scope>
    <source>
        <strain evidence="2">MO-923</strain>
    </source>
</reference>
<dbReference type="Proteomes" id="UP001050691">
    <property type="component" value="Unassembled WGS sequence"/>
</dbReference>
<dbReference type="GO" id="GO:0009100">
    <property type="term" value="P:glycoprotein metabolic process"/>
    <property type="evidence" value="ECO:0007669"/>
    <property type="project" value="TreeGrafter"/>
</dbReference>
<organism evidence="2 3">
    <name type="scientific">Clathrus columnatus</name>
    <dbReference type="NCBI Taxonomy" id="1419009"/>
    <lineage>
        <taxon>Eukaryota</taxon>
        <taxon>Fungi</taxon>
        <taxon>Dikarya</taxon>
        <taxon>Basidiomycota</taxon>
        <taxon>Agaricomycotina</taxon>
        <taxon>Agaricomycetes</taxon>
        <taxon>Phallomycetidae</taxon>
        <taxon>Phallales</taxon>
        <taxon>Clathraceae</taxon>
        <taxon>Clathrus</taxon>
    </lineage>
</organism>
<proteinExistence type="predicted"/>
<dbReference type="EMBL" id="BPWL01000001">
    <property type="protein sequence ID" value="GJJ06205.1"/>
    <property type="molecule type" value="Genomic_DNA"/>
</dbReference>
<dbReference type="SUPFAM" id="SSF55729">
    <property type="entry name" value="Acyl-CoA N-acyltransferases (Nat)"/>
    <property type="match status" value="1"/>
</dbReference>